<evidence type="ECO:0000313" key="1">
    <source>
        <dbReference type="EMBL" id="GGJ54822.1"/>
    </source>
</evidence>
<proteinExistence type="predicted"/>
<name>A0ABQ2DFB9_9DEIO</name>
<comment type="caution">
    <text evidence="1">The sequence shown here is derived from an EMBL/GenBank/DDBJ whole genome shotgun (WGS) entry which is preliminary data.</text>
</comment>
<protein>
    <submittedName>
        <fullName evidence="1">Uncharacterized protein</fullName>
    </submittedName>
</protein>
<sequence length="229" mass="25927">MSEFEGWSSSQQENAGFKKFTASTSPSHLEGTRASDLISLFNWKSVQAWAELKLHEPHPEHQRALLQDIVQMCNGEPESLNAEWSEPPAPRPVLDWLLLSDEELLAQVRYSLHHPPRLEQDHLAVLPACAMVACREYHLPLAADVLRLMLYLNLQTPVVREVAEFLAFQQKPDGSCGFINPLKPTPFEAGQGFAEFHLPATHAIVRALQAHRAQHARTEDRPWTFELNT</sequence>
<keyword evidence="2" id="KW-1185">Reference proteome</keyword>
<accession>A0ABQ2DFB9</accession>
<gene>
    <name evidence="1" type="ORF">GCM10008938_46100</name>
</gene>
<dbReference type="Proteomes" id="UP000632222">
    <property type="component" value="Unassembled WGS sequence"/>
</dbReference>
<dbReference type="EMBL" id="BMOD01000031">
    <property type="protein sequence ID" value="GGJ54822.1"/>
    <property type="molecule type" value="Genomic_DNA"/>
</dbReference>
<reference evidence="2" key="1">
    <citation type="journal article" date="2019" name="Int. J. Syst. Evol. Microbiol.">
        <title>The Global Catalogue of Microorganisms (GCM) 10K type strain sequencing project: providing services to taxonomists for standard genome sequencing and annotation.</title>
        <authorList>
            <consortium name="The Broad Institute Genomics Platform"/>
            <consortium name="The Broad Institute Genome Sequencing Center for Infectious Disease"/>
            <person name="Wu L."/>
            <person name="Ma J."/>
        </authorList>
    </citation>
    <scope>NUCLEOTIDE SEQUENCE [LARGE SCALE GENOMIC DNA]</scope>
    <source>
        <strain evidence="2">JCM 14370</strain>
    </source>
</reference>
<evidence type="ECO:0000313" key="2">
    <source>
        <dbReference type="Proteomes" id="UP000632222"/>
    </source>
</evidence>
<organism evidence="1 2">
    <name type="scientific">Deinococcus roseus</name>
    <dbReference type="NCBI Taxonomy" id="392414"/>
    <lineage>
        <taxon>Bacteria</taxon>
        <taxon>Thermotogati</taxon>
        <taxon>Deinococcota</taxon>
        <taxon>Deinococci</taxon>
        <taxon>Deinococcales</taxon>
        <taxon>Deinococcaceae</taxon>
        <taxon>Deinococcus</taxon>
    </lineage>
</organism>
<dbReference type="RefSeq" id="WP_189007697.1">
    <property type="nucleotide sequence ID" value="NZ_BMOD01000031.1"/>
</dbReference>